<name>A0A2B4SQU7_STYPI</name>
<proteinExistence type="predicted"/>
<reference evidence="5" key="1">
    <citation type="journal article" date="2017" name="bioRxiv">
        <title>Comparative analysis of the genomes of Stylophora pistillata and Acropora digitifera provides evidence for extensive differences between species of corals.</title>
        <authorList>
            <person name="Voolstra C.R."/>
            <person name="Li Y."/>
            <person name="Liew Y.J."/>
            <person name="Baumgarten S."/>
            <person name="Zoccola D."/>
            <person name="Flot J.-F."/>
            <person name="Tambutte S."/>
            <person name="Allemand D."/>
            <person name="Aranda M."/>
        </authorList>
    </citation>
    <scope>NUCLEOTIDE SEQUENCE [LARGE SCALE GENOMIC DNA]</scope>
</reference>
<evidence type="ECO:0000313" key="4">
    <source>
        <dbReference type="EMBL" id="PFX31489.1"/>
    </source>
</evidence>
<evidence type="ECO:0000256" key="1">
    <source>
        <dbReference type="SAM" id="MobiDB-lite"/>
    </source>
</evidence>
<dbReference type="AlphaFoldDB" id="A0A2B4SQU7"/>
<comment type="caution">
    <text evidence="4">The sequence shown here is derived from an EMBL/GenBank/DDBJ whole genome shotgun (WGS) entry which is preliminary data.</text>
</comment>
<sequence>MVKAPSWFKTTLNRTRSLRRRLLLLVFLLAAGIVYYVFYQDHEKKDTPLGQRMTRHVFTVEEILQFPDNYHTKGVLSLPYGDIVEPFEAWYSKSKKMSRIDYYNGMDKTFQRGDLGRHGFACKIVPEYSEVKHKTFTGCMHRRGTKKFPIKAQNIIPAPSYFKYSGSTELNGAECAKWEHSFTIYDKVNTYTLYTTKTRPLKPLRYEMMGYDTLLASYYDHYILDYHEFEAWKFNYSVFDIPTAVLKSVIGAQDWMAEITSIPPFDPFEQTGSVGPRWDRWKTRLQYYIDARGVTVDNRKRALLLHLARPAVQDIFATLSDTGTTYIEALTALNTYISPQKSLEFERRTFRQAHQMPNESIAQYVTRSNRLGEHCDFDKYSLDEAVMDQLIEHCHSNTLRRRLQAANIENTSSQERSHKAHQLTTPTVSEKDQVNFTSEKQQQCTHCGNQRDHQPRTPRCPAFRKTCSQCGILHYFGRMCMKKTKTPGHPNGAQASTPKARYVCNSSDEDDCHEAFHLNPNQAKADITLTIEDIPVRLY</sequence>
<organism evidence="4 5">
    <name type="scientific">Stylophora pistillata</name>
    <name type="common">Smooth cauliflower coral</name>
    <dbReference type="NCBI Taxonomy" id="50429"/>
    <lineage>
        <taxon>Eukaryota</taxon>
        <taxon>Metazoa</taxon>
        <taxon>Cnidaria</taxon>
        <taxon>Anthozoa</taxon>
        <taxon>Hexacorallia</taxon>
        <taxon>Scleractinia</taxon>
        <taxon>Astrocoeniina</taxon>
        <taxon>Pocilloporidae</taxon>
        <taxon>Stylophora</taxon>
    </lineage>
</organism>
<feature type="region of interest" description="Disordered" evidence="1">
    <location>
        <begin position="409"/>
        <end position="429"/>
    </location>
</feature>
<keyword evidence="2" id="KW-1133">Transmembrane helix</keyword>
<dbReference type="PANTHER" id="PTHR33198">
    <property type="entry name" value="ANK_REP_REGION DOMAIN-CONTAINING PROTEIN-RELATED"/>
    <property type="match status" value="1"/>
</dbReference>
<keyword evidence="5" id="KW-1185">Reference proteome</keyword>
<dbReference type="InterPro" id="IPR048270">
    <property type="entry name" value="PNMA_C"/>
</dbReference>
<dbReference type="STRING" id="50429.A0A2B4SQU7"/>
<feature type="transmembrane region" description="Helical" evidence="2">
    <location>
        <begin position="21"/>
        <end position="39"/>
    </location>
</feature>
<evidence type="ECO:0000313" key="5">
    <source>
        <dbReference type="Proteomes" id="UP000225706"/>
    </source>
</evidence>
<feature type="domain" description="Paraneoplastic antigen Ma-like C-terminal" evidence="3">
    <location>
        <begin position="277"/>
        <end position="408"/>
    </location>
</feature>
<dbReference type="Proteomes" id="UP000225706">
    <property type="component" value="Unassembled WGS sequence"/>
</dbReference>
<dbReference type="EMBL" id="LSMT01000035">
    <property type="protein sequence ID" value="PFX31489.1"/>
    <property type="molecule type" value="Genomic_DNA"/>
</dbReference>
<evidence type="ECO:0000259" key="3">
    <source>
        <dbReference type="Pfam" id="PF14893"/>
    </source>
</evidence>
<dbReference type="Pfam" id="PF14893">
    <property type="entry name" value="PNMA"/>
    <property type="match status" value="1"/>
</dbReference>
<accession>A0A2B4SQU7</accession>
<dbReference type="OrthoDB" id="65740at2759"/>
<dbReference type="PANTHER" id="PTHR33198:SF20">
    <property type="entry name" value="RETROTRANSPOSON GAG DOMAIN-CONTAINING PROTEIN"/>
    <property type="match status" value="1"/>
</dbReference>
<protein>
    <submittedName>
        <fullName evidence="4">Counting factor associated protein D</fullName>
    </submittedName>
</protein>
<keyword evidence="2" id="KW-0812">Transmembrane</keyword>
<gene>
    <name evidence="4" type="primary">cfaD</name>
    <name evidence="4" type="ORF">AWC38_SpisGene3682</name>
</gene>
<keyword evidence="2" id="KW-0472">Membrane</keyword>
<evidence type="ECO:0000256" key="2">
    <source>
        <dbReference type="SAM" id="Phobius"/>
    </source>
</evidence>